<keyword evidence="1" id="KW-0245">EGF-like domain</keyword>
<accession>A0A4W3K9D2</accession>
<feature type="disulfide bond" evidence="1">
    <location>
        <begin position="55"/>
        <end position="64"/>
    </location>
</feature>
<keyword evidence="4" id="KW-1185">Reference proteome</keyword>
<comment type="caution">
    <text evidence="1">Lacks conserved residue(s) required for the propagation of feature annotation.</text>
</comment>
<keyword evidence="1" id="KW-1015">Disulfide bond</keyword>
<reference evidence="3" key="4">
    <citation type="submission" date="2025-08" db="UniProtKB">
        <authorList>
            <consortium name="Ensembl"/>
        </authorList>
    </citation>
    <scope>IDENTIFICATION</scope>
</reference>
<reference evidence="4" key="3">
    <citation type="journal article" date="2014" name="Nature">
        <title>Elephant shark genome provides unique insights into gnathostome evolution.</title>
        <authorList>
            <consortium name="International Elephant Shark Genome Sequencing Consortium"/>
            <person name="Venkatesh B."/>
            <person name="Lee A.P."/>
            <person name="Ravi V."/>
            <person name="Maurya A.K."/>
            <person name="Lian M.M."/>
            <person name="Swann J.B."/>
            <person name="Ohta Y."/>
            <person name="Flajnik M.F."/>
            <person name="Sutoh Y."/>
            <person name="Kasahara M."/>
            <person name="Hoon S."/>
            <person name="Gangu V."/>
            <person name="Roy S.W."/>
            <person name="Irimia M."/>
            <person name="Korzh V."/>
            <person name="Kondrychyn I."/>
            <person name="Lim Z.W."/>
            <person name="Tay B.H."/>
            <person name="Tohari S."/>
            <person name="Kong K.W."/>
            <person name="Ho S."/>
            <person name="Lorente-Galdos B."/>
            <person name="Quilez J."/>
            <person name="Marques-Bonet T."/>
            <person name="Raney B.J."/>
            <person name="Ingham P.W."/>
            <person name="Tay A."/>
            <person name="Hillier L.W."/>
            <person name="Minx P."/>
            <person name="Boehm T."/>
            <person name="Wilson R.K."/>
            <person name="Brenner S."/>
            <person name="Warren W.C."/>
        </authorList>
    </citation>
    <scope>NUCLEOTIDE SEQUENCE [LARGE SCALE GENOMIC DNA]</scope>
</reference>
<dbReference type="InParanoid" id="A0A4W3K9D2"/>
<organism evidence="3 4">
    <name type="scientific">Callorhinchus milii</name>
    <name type="common">Ghost shark</name>
    <dbReference type="NCBI Taxonomy" id="7868"/>
    <lineage>
        <taxon>Eukaryota</taxon>
        <taxon>Metazoa</taxon>
        <taxon>Chordata</taxon>
        <taxon>Craniata</taxon>
        <taxon>Vertebrata</taxon>
        <taxon>Chondrichthyes</taxon>
        <taxon>Holocephali</taxon>
        <taxon>Chimaeriformes</taxon>
        <taxon>Callorhinchidae</taxon>
        <taxon>Callorhinchus</taxon>
    </lineage>
</organism>
<reference evidence="3" key="5">
    <citation type="submission" date="2025-09" db="UniProtKB">
        <authorList>
            <consortium name="Ensembl"/>
        </authorList>
    </citation>
    <scope>IDENTIFICATION</scope>
</reference>
<dbReference type="Pfam" id="PF00008">
    <property type="entry name" value="EGF"/>
    <property type="match status" value="1"/>
</dbReference>
<dbReference type="InterPro" id="IPR000742">
    <property type="entry name" value="EGF"/>
</dbReference>
<feature type="domain" description="EGF-like" evidence="2">
    <location>
        <begin position="28"/>
        <end position="65"/>
    </location>
</feature>
<proteinExistence type="predicted"/>
<evidence type="ECO:0000313" key="3">
    <source>
        <dbReference type="Ensembl" id="ENSCMIP00000041140.1"/>
    </source>
</evidence>
<dbReference type="STRING" id="7868.ENSCMIP00000041140"/>
<evidence type="ECO:0000313" key="4">
    <source>
        <dbReference type="Proteomes" id="UP000314986"/>
    </source>
</evidence>
<dbReference type="Ensembl" id="ENSCMIT00000041720.1">
    <property type="protein sequence ID" value="ENSCMIP00000041140.1"/>
    <property type="gene ID" value="ENSCMIG00000017152.1"/>
</dbReference>
<protein>
    <recommendedName>
        <fullName evidence="2">EGF-like domain-containing protein</fullName>
    </recommendedName>
</protein>
<sequence length="74" mass="7949">RNIGGTQFCDTESWYCECLKTHSGDLCQFTACERSPCGHGATCVPKPSGDPVCLCPYGRAGVLCLDGKYVNSQL</sequence>
<dbReference type="Proteomes" id="UP000314986">
    <property type="component" value="Unassembled WGS sequence"/>
</dbReference>
<reference evidence="4" key="1">
    <citation type="journal article" date="2006" name="Science">
        <title>Ancient noncoding elements conserved in the human genome.</title>
        <authorList>
            <person name="Venkatesh B."/>
            <person name="Kirkness E.F."/>
            <person name="Loh Y.H."/>
            <person name="Halpern A.L."/>
            <person name="Lee A.P."/>
            <person name="Johnson J."/>
            <person name="Dandona N."/>
            <person name="Viswanathan L.D."/>
            <person name="Tay A."/>
            <person name="Venter J.C."/>
            <person name="Strausberg R.L."/>
            <person name="Brenner S."/>
        </authorList>
    </citation>
    <scope>NUCLEOTIDE SEQUENCE [LARGE SCALE GENOMIC DNA]</scope>
</reference>
<reference evidence="4" key="2">
    <citation type="journal article" date="2007" name="PLoS Biol.">
        <title>Survey sequencing and comparative analysis of the elephant shark (Callorhinchus milii) genome.</title>
        <authorList>
            <person name="Venkatesh B."/>
            <person name="Kirkness E.F."/>
            <person name="Loh Y.H."/>
            <person name="Halpern A.L."/>
            <person name="Lee A.P."/>
            <person name="Johnson J."/>
            <person name="Dandona N."/>
            <person name="Viswanathan L.D."/>
            <person name="Tay A."/>
            <person name="Venter J.C."/>
            <person name="Strausberg R.L."/>
            <person name="Brenner S."/>
        </authorList>
    </citation>
    <scope>NUCLEOTIDE SEQUENCE [LARGE SCALE GENOMIC DNA]</scope>
</reference>
<evidence type="ECO:0000259" key="2">
    <source>
        <dbReference type="PROSITE" id="PS50026"/>
    </source>
</evidence>
<dbReference type="PROSITE" id="PS50026">
    <property type="entry name" value="EGF_3"/>
    <property type="match status" value="1"/>
</dbReference>
<name>A0A4W3K9D2_CALMI</name>
<dbReference type="Gene3D" id="2.10.25.10">
    <property type="entry name" value="Laminin"/>
    <property type="match status" value="1"/>
</dbReference>
<dbReference type="SUPFAM" id="SSF57196">
    <property type="entry name" value="EGF/Laminin"/>
    <property type="match status" value="1"/>
</dbReference>
<dbReference type="SMART" id="SM00181">
    <property type="entry name" value="EGF"/>
    <property type="match status" value="1"/>
</dbReference>
<dbReference type="PROSITE" id="PS00022">
    <property type="entry name" value="EGF_1"/>
    <property type="match status" value="1"/>
</dbReference>
<dbReference type="AlphaFoldDB" id="A0A4W3K9D2"/>
<evidence type="ECO:0000256" key="1">
    <source>
        <dbReference type="PROSITE-ProRule" id="PRU00076"/>
    </source>
</evidence>